<feature type="region of interest" description="Disordered" evidence="1">
    <location>
        <begin position="941"/>
        <end position="979"/>
    </location>
</feature>
<proteinExistence type="predicted"/>
<dbReference type="EMBL" id="GL379790">
    <property type="protein sequence ID" value="EGT49510.1"/>
    <property type="molecule type" value="Genomic_DNA"/>
</dbReference>
<dbReference type="OrthoDB" id="5862043at2759"/>
<dbReference type="InParanoid" id="G0MDU8"/>
<name>G0MDU8_CAEBE</name>
<protein>
    <submittedName>
        <fullName evidence="2">Uncharacterized protein</fullName>
    </submittedName>
</protein>
<feature type="compositionally biased region" description="Basic and acidic residues" evidence="1">
    <location>
        <begin position="24"/>
        <end position="44"/>
    </location>
</feature>
<keyword evidence="3" id="KW-1185">Reference proteome</keyword>
<dbReference type="OMA" id="IKWHVFF"/>
<sequence length="979" mass="112074">MERPKRKRQMKGLDDYFDFENLKDNVRHENSEESKEDESRETERIVLGSIDTEEYSGSRDEDSEQVIYGTNITEQDYRLTAYVNFVVSEGISEKTVQRMDYLMAVIYGEYPPFTERFQLNDIRKYPGYRNLMETYDEFKGGNVNLICTISSDGARFRRISRREVTPMLLRVEGVDMEFRTGGGTMIVCALAYADGGMKSGLIDEFVESSLAPLIGEKLTVSINGSYFVFKVCVMAYLCDMKEQFAVSGLPNWHNINGCSRCITTGTKKSRGKVSYCDPRTAVLRTDDSIRVDTVCGSNGLSGDRELQKPSRWINAKLKRGFFEKMAHSLAEVRSYRYDQVMLISAKKLGKATGREIDKLSQHLCALVGTMNGCENPEMSIFYMGMYCCLTCLGSHSINSSQLETLLDKLYILLVELEKDSVTIKWHVFFKHLHQHEEQFGVLQTTEPFEREHKVFMTSVHHQSTNSEKLLINSTCSNFGASNIVQESLLLEQHRVLLASLGYGYQVKKRCFVESRMGAFTFSTPSYWKSENTCSSVITFTDPVYGGIKFGAIELILTTDQSTAFVVNEFKVESWPEALEVYRRLKIGETAKSVLEKYHFRHTYTNDSRYPQVPNYSIPQHTEQNKMNHSMIPESSSSLSHGVPQNNRDMDLNPVEASNLPPFSLYKSLEECVRGNEFDIYQSGCAVAHAYETGTVGIQDTILRFARKYARQVEIPKMPDFLDLYHDSIRMQHGYGLLSQLTLIGNVQRNTNQGSNDHEEFDKLTGSRLNVSSSFSYPHEAPFNGKQIDLKKLPPSNKKAHVKLKNYLIIVLRESCVIPTDIKDLDWKYPGDKASRHTNPHPFPTEFYENLKELFAQFFNIGDEELDTQWKDEYESMKLLEPFSTIVAKKNAFKQLATARNVYLVQTFPEEFRAAMSEIRHSSYDATTNTWSNRKRGFGRTSLQMLQPIPIRPAKPTTVNRSKKKKTEHHEEENDENCSN</sequence>
<dbReference type="eggNOG" id="ENOG502R9ZA">
    <property type="taxonomic scope" value="Eukaryota"/>
</dbReference>
<accession>G0MDU8</accession>
<evidence type="ECO:0000313" key="3">
    <source>
        <dbReference type="Proteomes" id="UP000008068"/>
    </source>
</evidence>
<gene>
    <name evidence="2" type="ORF">CAEBREN_02837</name>
</gene>
<dbReference type="AlphaFoldDB" id="G0MDU8"/>
<organism evidence="3">
    <name type="scientific">Caenorhabditis brenneri</name>
    <name type="common">Nematode worm</name>
    <dbReference type="NCBI Taxonomy" id="135651"/>
    <lineage>
        <taxon>Eukaryota</taxon>
        <taxon>Metazoa</taxon>
        <taxon>Ecdysozoa</taxon>
        <taxon>Nematoda</taxon>
        <taxon>Chromadorea</taxon>
        <taxon>Rhabditida</taxon>
        <taxon>Rhabditina</taxon>
        <taxon>Rhabditomorpha</taxon>
        <taxon>Rhabditoidea</taxon>
        <taxon>Rhabditidae</taxon>
        <taxon>Peloderinae</taxon>
        <taxon>Caenorhabditis</taxon>
    </lineage>
</organism>
<evidence type="ECO:0000313" key="2">
    <source>
        <dbReference type="EMBL" id="EGT49510.1"/>
    </source>
</evidence>
<dbReference type="HOGENOM" id="CLU_303887_0_0_1"/>
<evidence type="ECO:0000256" key="1">
    <source>
        <dbReference type="SAM" id="MobiDB-lite"/>
    </source>
</evidence>
<reference evidence="3" key="1">
    <citation type="submission" date="2011-07" db="EMBL/GenBank/DDBJ databases">
        <authorList>
            <consortium name="Caenorhabditis brenneri Sequencing and Analysis Consortium"/>
            <person name="Wilson R.K."/>
        </authorList>
    </citation>
    <scope>NUCLEOTIDE SEQUENCE [LARGE SCALE GENOMIC DNA]</scope>
    <source>
        <strain evidence="3">PB2801</strain>
    </source>
</reference>
<dbReference type="Proteomes" id="UP000008068">
    <property type="component" value="Unassembled WGS sequence"/>
</dbReference>
<feature type="region of interest" description="Disordered" evidence="1">
    <location>
        <begin position="24"/>
        <end position="62"/>
    </location>
</feature>